<feature type="region of interest" description="Disordered" evidence="1">
    <location>
        <begin position="1"/>
        <end position="82"/>
    </location>
</feature>
<feature type="compositionally biased region" description="Pro residues" evidence="1">
    <location>
        <begin position="73"/>
        <end position="82"/>
    </location>
</feature>
<protein>
    <submittedName>
        <fullName evidence="2">Uncharacterized protein</fullName>
    </submittedName>
</protein>
<sequence>MAKRQRFEDLQGGDGSGSAIGQLDDANVQSPNKLPRPKLPITKIHSKLNPTAKQQSSSATKLGPIPAEQPAQRSPPPSSPNA</sequence>
<comment type="caution">
    <text evidence="2">The sequence shown here is derived from an EMBL/GenBank/DDBJ whole genome shotgun (WGS) entry which is preliminary data.</text>
</comment>
<evidence type="ECO:0000313" key="2">
    <source>
        <dbReference type="EMBL" id="KAK7324233.1"/>
    </source>
</evidence>
<feature type="compositionally biased region" description="Polar residues" evidence="1">
    <location>
        <begin position="48"/>
        <end position="60"/>
    </location>
</feature>
<reference evidence="2 3" key="1">
    <citation type="submission" date="2024-01" db="EMBL/GenBank/DDBJ databases">
        <title>The genomes of 5 underutilized Papilionoideae crops provide insights into root nodulation and disease resistanc.</title>
        <authorList>
            <person name="Jiang F."/>
        </authorList>
    </citation>
    <scope>NUCLEOTIDE SEQUENCE [LARGE SCALE GENOMIC DNA]</scope>
    <source>
        <strain evidence="2">LVBAO_FW01</strain>
        <tissue evidence="2">Leaves</tissue>
    </source>
</reference>
<accession>A0AAN9KZG5</accession>
<evidence type="ECO:0000313" key="3">
    <source>
        <dbReference type="Proteomes" id="UP001367508"/>
    </source>
</evidence>
<dbReference type="Proteomes" id="UP001367508">
    <property type="component" value="Unassembled WGS sequence"/>
</dbReference>
<organism evidence="2 3">
    <name type="scientific">Canavalia gladiata</name>
    <name type="common">Sword bean</name>
    <name type="synonym">Dolichos gladiatus</name>
    <dbReference type="NCBI Taxonomy" id="3824"/>
    <lineage>
        <taxon>Eukaryota</taxon>
        <taxon>Viridiplantae</taxon>
        <taxon>Streptophyta</taxon>
        <taxon>Embryophyta</taxon>
        <taxon>Tracheophyta</taxon>
        <taxon>Spermatophyta</taxon>
        <taxon>Magnoliopsida</taxon>
        <taxon>eudicotyledons</taxon>
        <taxon>Gunneridae</taxon>
        <taxon>Pentapetalae</taxon>
        <taxon>rosids</taxon>
        <taxon>fabids</taxon>
        <taxon>Fabales</taxon>
        <taxon>Fabaceae</taxon>
        <taxon>Papilionoideae</taxon>
        <taxon>50 kb inversion clade</taxon>
        <taxon>NPAAA clade</taxon>
        <taxon>indigoferoid/millettioid clade</taxon>
        <taxon>Phaseoleae</taxon>
        <taxon>Canavalia</taxon>
    </lineage>
</organism>
<dbReference type="EMBL" id="JAYMYQ010000006">
    <property type="protein sequence ID" value="KAK7324233.1"/>
    <property type="molecule type" value="Genomic_DNA"/>
</dbReference>
<evidence type="ECO:0000256" key="1">
    <source>
        <dbReference type="SAM" id="MobiDB-lite"/>
    </source>
</evidence>
<proteinExistence type="predicted"/>
<name>A0AAN9KZG5_CANGL</name>
<dbReference type="AlphaFoldDB" id="A0AAN9KZG5"/>
<keyword evidence="3" id="KW-1185">Reference proteome</keyword>
<gene>
    <name evidence="2" type="ORF">VNO77_27762</name>
</gene>